<accession>A0A0W0U6G9</accession>
<keyword evidence="4" id="KW-1185">Reference proteome</keyword>
<dbReference type="PROSITE" id="PS51819">
    <property type="entry name" value="VOC"/>
    <property type="match status" value="1"/>
</dbReference>
<dbReference type="PATRIC" id="fig|453.4.peg.560"/>
<sequence length="156" mass="17584">MDKKNSYLPVGYQTLTAYLIVKNAAKAIEFYKKVFNAVEIMLMENPGKKIGHAELSIGDVKFMLADEHPEMNAYAPDKYKGSPVGMHLYVKDVDATVALAVKHGAKLVRKVENQFYGDRSGTLEDPFGHTWYIATHIEDVSEEEMKKRVADLFAIK</sequence>
<evidence type="ECO:0000313" key="3">
    <source>
        <dbReference type="EMBL" id="SPX59771.1"/>
    </source>
</evidence>
<dbReference type="PANTHER" id="PTHR34109">
    <property type="entry name" value="BNAUNNG04460D PROTEIN-RELATED"/>
    <property type="match status" value="1"/>
</dbReference>
<dbReference type="RefSeq" id="WP_058443728.1">
    <property type="nucleotide sequence ID" value="NZ_CAAAHT010000036.1"/>
</dbReference>
<dbReference type="GO" id="GO:0016829">
    <property type="term" value="F:lyase activity"/>
    <property type="evidence" value="ECO:0007669"/>
    <property type="project" value="UniProtKB-KW"/>
</dbReference>
<feature type="domain" description="VOC" evidence="1">
    <location>
        <begin position="11"/>
        <end position="136"/>
    </location>
</feature>
<keyword evidence="3" id="KW-0456">Lyase</keyword>
<gene>
    <name evidence="2" type="ORF">Lfee_0515</name>
    <name evidence="3" type="ORF">NCTC12022_00482</name>
</gene>
<dbReference type="PANTHER" id="PTHR34109:SF1">
    <property type="entry name" value="VOC DOMAIN-CONTAINING PROTEIN"/>
    <property type="match status" value="1"/>
</dbReference>
<dbReference type="CDD" id="cd07246">
    <property type="entry name" value="VOC_like"/>
    <property type="match status" value="1"/>
</dbReference>
<dbReference type="InterPro" id="IPR004360">
    <property type="entry name" value="Glyas_Fos-R_dOase_dom"/>
</dbReference>
<reference evidence="3 5" key="2">
    <citation type="submission" date="2018-06" db="EMBL/GenBank/DDBJ databases">
        <authorList>
            <consortium name="Pathogen Informatics"/>
            <person name="Doyle S."/>
        </authorList>
    </citation>
    <scope>NUCLEOTIDE SEQUENCE [LARGE SCALE GENOMIC DNA]</scope>
    <source>
        <strain evidence="3 5">NCTC12022</strain>
    </source>
</reference>
<dbReference type="InterPro" id="IPR037523">
    <property type="entry name" value="VOC_core"/>
</dbReference>
<dbReference type="AlphaFoldDB" id="A0A0W0U6G9"/>
<dbReference type="Pfam" id="PF00903">
    <property type="entry name" value="Glyoxalase"/>
    <property type="match status" value="1"/>
</dbReference>
<proteinExistence type="predicted"/>
<dbReference type="Proteomes" id="UP000054698">
    <property type="component" value="Unassembled WGS sequence"/>
</dbReference>
<dbReference type="STRING" id="453.Lfee_0515"/>
<dbReference type="Proteomes" id="UP000251942">
    <property type="component" value="Unassembled WGS sequence"/>
</dbReference>
<organism evidence="2 4">
    <name type="scientific">Legionella feeleii</name>
    <dbReference type="NCBI Taxonomy" id="453"/>
    <lineage>
        <taxon>Bacteria</taxon>
        <taxon>Pseudomonadati</taxon>
        <taxon>Pseudomonadota</taxon>
        <taxon>Gammaproteobacteria</taxon>
        <taxon>Legionellales</taxon>
        <taxon>Legionellaceae</taxon>
        <taxon>Legionella</taxon>
    </lineage>
</organism>
<dbReference type="OrthoDB" id="9795306at2"/>
<dbReference type="EMBL" id="LNYB01000016">
    <property type="protein sequence ID" value="KTD03159.1"/>
    <property type="molecule type" value="Genomic_DNA"/>
</dbReference>
<evidence type="ECO:0000259" key="1">
    <source>
        <dbReference type="PROSITE" id="PS51819"/>
    </source>
</evidence>
<protein>
    <submittedName>
        <fullName evidence="2">Glyoxalase-like domain protein</fullName>
    </submittedName>
    <submittedName>
        <fullName evidence="3">Predicted enzyme related to lactoylglutathione lyase</fullName>
    </submittedName>
</protein>
<dbReference type="Gene3D" id="3.10.180.10">
    <property type="entry name" value="2,3-Dihydroxybiphenyl 1,2-Dioxygenase, domain 1"/>
    <property type="match status" value="1"/>
</dbReference>
<dbReference type="SUPFAM" id="SSF54593">
    <property type="entry name" value="Glyoxalase/Bleomycin resistance protein/Dihydroxybiphenyl dioxygenase"/>
    <property type="match status" value="1"/>
</dbReference>
<evidence type="ECO:0000313" key="5">
    <source>
        <dbReference type="Proteomes" id="UP000251942"/>
    </source>
</evidence>
<dbReference type="InterPro" id="IPR029068">
    <property type="entry name" value="Glyas_Bleomycin-R_OHBP_Dase"/>
</dbReference>
<dbReference type="EMBL" id="UASS01000002">
    <property type="protein sequence ID" value="SPX59771.1"/>
    <property type="molecule type" value="Genomic_DNA"/>
</dbReference>
<evidence type="ECO:0000313" key="2">
    <source>
        <dbReference type="EMBL" id="KTD03159.1"/>
    </source>
</evidence>
<name>A0A0W0U6G9_9GAMM</name>
<evidence type="ECO:0000313" key="4">
    <source>
        <dbReference type="Proteomes" id="UP000054698"/>
    </source>
</evidence>
<reference evidence="2 4" key="1">
    <citation type="submission" date="2015-11" db="EMBL/GenBank/DDBJ databases">
        <title>Genomic analysis of 38 Legionella species identifies large and diverse effector repertoires.</title>
        <authorList>
            <person name="Burstein D."/>
            <person name="Amaro F."/>
            <person name="Zusman T."/>
            <person name="Lifshitz Z."/>
            <person name="Cohen O."/>
            <person name="Gilbert J.A."/>
            <person name="Pupko T."/>
            <person name="Shuman H.A."/>
            <person name="Segal G."/>
        </authorList>
    </citation>
    <scope>NUCLEOTIDE SEQUENCE [LARGE SCALE GENOMIC DNA]</scope>
    <source>
        <strain evidence="2 4">WO-44C</strain>
    </source>
</reference>